<feature type="transmembrane region" description="Helical" evidence="8">
    <location>
        <begin position="20"/>
        <end position="43"/>
    </location>
</feature>
<feature type="transmembrane region" description="Helical" evidence="8">
    <location>
        <begin position="55"/>
        <end position="77"/>
    </location>
</feature>
<accession>A0AAJ1WIX6</accession>
<feature type="transmembrane region" description="Helical" evidence="8">
    <location>
        <begin position="199"/>
        <end position="221"/>
    </location>
</feature>
<dbReference type="InterPro" id="IPR000515">
    <property type="entry name" value="MetI-like"/>
</dbReference>
<dbReference type="PROSITE" id="PS50928">
    <property type="entry name" value="ABC_TM1"/>
    <property type="match status" value="1"/>
</dbReference>
<dbReference type="GO" id="GO:0022857">
    <property type="term" value="F:transmembrane transporter activity"/>
    <property type="evidence" value="ECO:0007669"/>
    <property type="project" value="InterPro"/>
</dbReference>
<keyword evidence="5" id="KW-0029">Amino-acid transport</keyword>
<evidence type="ECO:0000256" key="7">
    <source>
        <dbReference type="ARBA" id="ARBA00023136"/>
    </source>
</evidence>
<dbReference type="PANTHER" id="PTHR30614">
    <property type="entry name" value="MEMBRANE COMPONENT OF AMINO ACID ABC TRANSPORTER"/>
    <property type="match status" value="1"/>
</dbReference>
<keyword evidence="4 8" id="KW-0812">Transmembrane</keyword>
<protein>
    <submittedName>
        <fullName evidence="10">L-cystine transport system permease protein</fullName>
    </submittedName>
</protein>
<comment type="subcellular location">
    <subcellularLocation>
        <location evidence="1 8">Cell membrane</location>
        <topology evidence="1 8">Multi-pass membrane protein</topology>
    </subcellularLocation>
</comment>
<evidence type="ECO:0000256" key="8">
    <source>
        <dbReference type="RuleBase" id="RU363032"/>
    </source>
</evidence>
<evidence type="ECO:0000256" key="1">
    <source>
        <dbReference type="ARBA" id="ARBA00004651"/>
    </source>
</evidence>
<evidence type="ECO:0000313" key="11">
    <source>
        <dbReference type="Proteomes" id="UP001237207"/>
    </source>
</evidence>
<keyword evidence="11" id="KW-1185">Reference proteome</keyword>
<name>A0AAJ1WIX6_9BACI</name>
<keyword evidence="3" id="KW-1003">Cell membrane</keyword>
<evidence type="ECO:0000256" key="4">
    <source>
        <dbReference type="ARBA" id="ARBA00022692"/>
    </source>
</evidence>
<dbReference type="PANTHER" id="PTHR30614:SF0">
    <property type="entry name" value="L-CYSTINE TRANSPORT SYSTEM PERMEASE PROTEIN TCYL"/>
    <property type="match status" value="1"/>
</dbReference>
<keyword evidence="6 8" id="KW-1133">Transmembrane helix</keyword>
<dbReference type="InterPro" id="IPR043429">
    <property type="entry name" value="ArtM/GltK/GlnP/TcyL/YhdX-like"/>
</dbReference>
<evidence type="ECO:0000256" key="6">
    <source>
        <dbReference type="ARBA" id="ARBA00022989"/>
    </source>
</evidence>
<evidence type="ECO:0000256" key="5">
    <source>
        <dbReference type="ARBA" id="ARBA00022970"/>
    </source>
</evidence>
<dbReference type="SUPFAM" id="SSF161098">
    <property type="entry name" value="MetI-like"/>
    <property type="match status" value="1"/>
</dbReference>
<dbReference type="Proteomes" id="UP001237207">
    <property type="component" value="Unassembled WGS sequence"/>
</dbReference>
<dbReference type="NCBIfam" id="TIGR01726">
    <property type="entry name" value="HEQRo_perm_3TM"/>
    <property type="match status" value="1"/>
</dbReference>
<feature type="transmembrane region" description="Helical" evidence="8">
    <location>
        <begin position="97"/>
        <end position="116"/>
    </location>
</feature>
<gene>
    <name evidence="10" type="ORF">J2S13_001514</name>
</gene>
<dbReference type="AlphaFoldDB" id="A0AAJ1WIX6"/>
<sequence>MGKYFDASYLWNAFPQLLPFLKVTFIVTLFAVIFGLILGWLLTMAKLSRYRSLRFLASTYITIMRCTPSIVLLFLIYYGVPLIFENFHINLHDLHSAYFVIITFALQFAGIISEVIRSAYLSVPTGQYEAAVSVGLTPFQAYKRIIFPQALLVALPNLGNSLIALLQEGALAYTIGLIDIVGKAQLMVAANINAHALEIFIALAIIYWGLSLLIDKIFSLLEKSLNKGKKSLKMT</sequence>
<keyword evidence="2 8" id="KW-0813">Transport</keyword>
<dbReference type="GO" id="GO:0006865">
    <property type="term" value="P:amino acid transport"/>
    <property type="evidence" value="ECO:0007669"/>
    <property type="project" value="UniProtKB-KW"/>
</dbReference>
<dbReference type="EMBL" id="JAUSUC010000015">
    <property type="protein sequence ID" value="MDQ0215115.1"/>
    <property type="molecule type" value="Genomic_DNA"/>
</dbReference>
<evidence type="ECO:0000256" key="2">
    <source>
        <dbReference type="ARBA" id="ARBA00022448"/>
    </source>
</evidence>
<proteinExistence type="inferred from homology"/>
<dbReference type="GO" id="GO:0043190">
    <property type="term" value="C:ATP-binding cassette (ABC) transporter complex"/>
    <property type="evidence" value="ECO:0007669"/>
    <property type="project" value="InterPro"/>
</dbReference>
<comment type="caution">
    <text evidence="10">The sequence shown here is derived from an EMBL/GenBank/DDBJ whole genome shotgun (WGS) entry which is preliminary data.</text>
</comment>
<evidence type="ECO:0000256" key="3">
    <source>
        <dbReference type="ARBA" id="ARBA00022475"/>
    </source>
</evidence>
<dbReference type="InterPro" id="IPR035906">
    <property type="entry name" value="MetI-like_sf"/>
</dbReference>
<dbReference type="Pfam" id="PF00528">
    <property type="entry name" value="BPD_transp_1"/>
    <property type="match status" value="1"/>
</dbReference>
<keyword evidence="7 8" id="KW-0472">Membrane</keyword>
<dbReference type="Gene3D" id="1.10.3720.10">
    <property type="entry name" value="MetI-like"/>
    <property type="match status" value="1"/>
</dbReference>
<reference evidence="10" key="1">
    <citation type="submission" date="2023-07" db="EMBL/GenBank/DDBJ databases">
        <title>Genomic Encyclopedia of Type Strains, Phase IV (KMG-IV): sequencing the most valuable type-strain genomes for metagenomic binning, comparative biology and taxonomic classification.</title>
        <authorList>
            <person name="Goeker M."/>
        </authorList>
    </citation>
    <scope>NUCLEOTIDE SEQUENCE</scope>
    <source>
        <strain evidence="10">DSM 23947</strain>
    </source>
</reference>
<evidence type="ECO:0000259" key="9">
    <source>
        <dbReference type="PROSITE" id="PS50928"/>
    </source>
</evidence>
<dbReference type="InterPro" id="IPR010065">
    <property type="entry name" value="AA_ABC_transptr_permease_3TM"/>
</dbReference>
<evidence type="ECO:0000313" key="10">
    <source>
        <dbReference type="EMBL" id="MDQ0215115.1"/>
    </source>
</evidence>
<dbReference type="CDD" id="cd06261">
    <property type="entry name" value="TM_PBP2"/>
    <property type="match status" value="1"/>
</dbReference>
<feature type="domain" description="ABC transmembrane type-1" evidence="9">
    <location>
        <begin position="17"/>
        <end position="218"/>
    </location>
</feature>
<organism evidence="10 11">
    <name type="scientific">Oikeobacillus pervagus</name>
    <dbReference type="NCBI Taxonomy" id="1325931"/>
    <lineage>
        <taxon>Bacteria</taxon>
        <taxon>Bacillati</taxon>
        <taxon>Bacillota</taxon>
        <taxon>Bacilli</taxon>
        <taxon>Bacillales</taxon>
        <taxon>Bacillaceae</taxon>
        <taxon>Oikeobacillus</taxon>
    </lineage>
</organism>
<comment type="similarity">
    <text evidence="8">Belongs to the binding-protein-dependent transport system permease family.</text>
</comment>